<dbReference type="InterPro" id="IPR032774">
    <property type="entry name" value="WG_beta_rep"/>
</dbReference>
<gene>
    <name evidence="2" type="ORF">CHS0354_000543</name>
</gene>
<keyword evidence="1" id="KW-1133">Transmembrane helix</keyword>
<name>A0AAE0T6R2_9BIVA</name>
<reference evidence="2" key="2">
    <citation type="journal article" date="2021" name="Genome Biol. Evol.">
        <title>Developing a high-quality reference genome for a parasitic bivalve with doubly uniparental inheritance (Bivalvia: Unionida).</title>
        <authorList>
            <person name="Smith C.H."/>
        </authorList>
    </citation>
    <scope>NUCLEOTIDE SEQUENCE</scope>
    <source>
        <strain evidence="2">CHS0354</strain>
        <tissue evidence="2">Mantle</tissue>
    </source>
</reference>
<evidence type="ECO:0000313" key="2">
    <source>
        <dbReference type="EMBL" id="KAK3604880.1"/>
    </source>
</evidence>
<dbReference type="Proteomes" id="UP001195483">
    <property type="component" value="Unassembled WGS sequence"/>
</dbReference>
<keyword evidence="1" id="KW-0812">Transmembrane</keyword>
<protein>
    <recommendedName>
        <fullName evidence="4">WG repeat-containing protein</fullName>
    </recommendedName>
</protein>
<dbReference type="PANTHER" id="PTHR37841">
    <property type="entry name" value="GLR2918 PROTEIN"/>
    <property type="match status" value="1"/>
</dbReference>
<evidence type="ECO:0008006" key="4">
    <source>
        <dbReference type="Google" id="ProtNLM"/>
    </source>
</evidence>
<evidence type="ECO:0000313" key="3">
    <source>
        <dbReference type="Proteomes" id="UP001195483"/>
    </source>
</evidence>
<evidence type="ECO:0000256" key="1">
    <source>
        <dbReference type="SAM" id="Phobius"/>
    </source>
</evidence>
<dbReference type="SUPFAM" id="SSF69360">
    <property type="entry name" value="Cell wall binding repeat"/>
    <property type="match status" value="2"/>
</dbReference>
<reference evidence="2" key="3">
    <citation type="submission" date="2023-05" db="EMBL/GenBank/DDBJ databases">
        <authorList>
            <person name="Smith C.H."/>
        </authorList>
    </citation>
    <scope>NUCLEOTIDE SEQUENCE</scope>
    <source>
        <strain evidence="2">CHS0354</strain>
        <tissue evidence="2">Mantle</tissue>
    </source>
</reference>
<keyword evidence="3" id="KW-1185">Reference proteome</keyword>
<dbReference type="Pfam" id="PF14903">
    <property type="entry name" value="WG_beta_rep"/>
    <property type="match status" value="4"/>
</dbReference>
<feature type="transmembrane region" description="Helical" evidence="1">
    <location>
        <begin position="7"/>
        <end position="27"/>
    </location>
</feature>
<dbReference type="EMBL" id="JAEAOA010000085">
    <property type="protein sequence ID" value="KAK3604880.1"/>
    <property type="molecule type" value="Genomic_DNA"/>
</dbReference>
<dbReference type="PANTHER" id="PTHR37841:SF1">
    <property type="entry name" value="DUF3298 DOMAIN-CONTAINING PROTEIN"/>
    <property type="match status" value="1"/>
</dbReference>
<dbReference type="AlphaFoldDB" id="A0AAE0T6R2"/>
<proteinExistence type="predicted"/>
<comment type="caution">
    <text evidence="2">The sequence shown here is derived from an EMBL/GenBank/DDBJ whole genome shotgun (WGS) entry which is preliminary data.</text>
</comment>
<keyword evidence="1" id="KW-0472">Membrane</keyword>
<reference evidence="2" key="1">
    <citation type="journal article" date="2021" name="Genome Biol. Evol.">
        <title>A High-Quality Reference Genome for a Parasitic Bivalve with Doubly Uniparental Inheritance (Bivalvia: Unionida).</title>
        <authorList>
            <person name="Smith C.H."/>
        </authorList>
    </citation>
    <scope>NUCLEOTIDE SEQUENCE</scope>
    <source>
        <strain evidence="2">CHS0354</strain>
    </source>
</reference>
<organism evidence="2 3">
    <name type="scientific">Potamilus streckersoni</name>
    <dbReference type="NCBI Taxonomy" id="2493646"/>
    <lineage>
        <taxon>Eukaryota</taxon>
        <taxon>Metazoa</taxon>
        <taxon>Spiralia</taxon>
        <taxon>Lophotrochozoa</taxon>
        <taxon>Mollusca</taxon>
        <taxon>Bivalvia</taxon>
        <taxon>Autobranchia</taxon>
        <taxon>Heteroconchia</taxon>
        <taxon>Palaeoheterodonta</taxon>
        <taxon>Unionida</taxon>
        <taxon>Unionoidea</taxon>
        <taxon>Unionidae</taxon>
        <taxon>Ambleminae</taxon>
        <taxon>Lampsilini</taxon>
        <taxon>Potamilus</taxon>
    </lineage>
</organism>
<sequence length="314" mass="35454">MKKSVEVCVHFVVIFLVFFYDYGYAFGQADTHLYPVRVDDKWGYIGKDGKIVIKPQYDDASDFSYGLARVLEGNLWGYIDLTGKKVIRSQYTKSEDFGPSNLARVSIQKFDFYIDKEGTFRGKQLNNVAPEGFSEGLIRDRKGSKWGYKNLADKTVIAYKYDWAGKFSGGFAPVKSDGKYGFIDLRGKEYGFLYDLAKGFMEGLAAVTVSDKLGFVDVRGKMVIEPQFDGIEGEGFKNGYAIVRVNEKYGFISRKGVLVISPQYTRAKSFSNGLAPVFFGTQITGRWGFVNEKGELVINAKSCLRSYRYEFSVH</sequence>
<accession>A0AAE0T6R2</accession>